<evidence type="ECO:0000313" key="2">
    <source>
        <dbReference type="EMBL" id="KAJ7302422.1"/>
    </source>
</evidence>
<dbReference type="EMBL" id="JARIHO010000116">
    <property type="protein sequence ID" value="KAJ7302422.1"/>
    <property type="molecule type" value="Genomic_DNA"/>
</dbReference>
<keyword evidence="3" id="KW-1185">Reference proteome</keyword>
<evidence type="ECO:0000259" key="1">
    <source>
        <dbReference type="Pfam" id="PF09994"/>
    </source>
</evidence>
<sequence>MVNKVELLPLACKDKVWDAFHSFERKGDDTWAHSAAFCKENECKRIVIEFIGVWDAVNSVGAIRAKALPYTASNSSVRTFRHAVSLDEHRARFRSNMWNPPSTDPKKQPRVVTDVDQVWFSGCHCDVGGGSVPNGTRPNLSHIALRWMVRECFKIKNGMMFDPAQIAAIGIAPDSLYPVVKSRPAATECTSDLRVSTKNILKPSVLSRTSQ</sequence>
<name>A0AAD7E807_9AGAR</name>
<accession>A0AAD7E807</accession>
<proteinExistence type="predicted"/>
<gene>
    <name evidence="2" type="ORF">DFH08DRAFT_723022</name>
</gene>
<dbReference type="InterPro" id="IPR018712">
    <property type="entry name" value="Tle1-like_cat"/>
</dbReference>
<evidence type="ECO:0000313" key="3">
    <source>
        <dbReference type="Proteomes" id="UP001218218"/>
    </source>
</evidence>
<organism evidence="2 3">
    <name type="scientific">Mycena albidolilacea</name>
    <dbReference type="NCBI Taxonomy" id="1033008"/>
    <lineage>
        <taxon>Eukaryota</taxon>
        <taxon>Fungi</taxon>
        <taxon>Dikarya</taxon>
        <taxon>Basidiomycota</taxon>
        <taxon>Agaricomycotina</taxon>
        <taxon>Agaricomycetes</taxon>
        <taxon>Agaricomycetidae</taxon>
        <taxon>Agaricales</taxon>
        <taxon>Marasmiineae</taxon>
        <taxon>Mycenaceae</taxon>
        <taxon>Mycena</taxon>
    </lineage>
</organism>
<feature type="domain" description="T6SS Phospholipase effector Tle1-like catalytic" evidence="1">
    <location>
        <begin position="1"/>
        <end position="151"/>
    </location>
</feature>
<dbReference type="PANTHER" id="PTHR33840">
    <property type="match status" value="1"/>
</dbReference>
<dbReference type="Pfam" id="PF09994">
    <property type="entry name" value="T6SS_Tle1-like_cat"/>
    <property type="match status" value="1"/>
</dbReference>
<reference evidence="2" key="1">
    <citation type="submission" date="2023-03" db="EMBL/GenBank/DDBJ databases">
        <title>Massive genome expansion in bonnet fungi (Mycena s.s.) driven by repeated elements and novel gene families across ecological guilds.</title>
        <authorList>
            <consortium name="Lawrence Berkeley National Laboratory"/>
            <person name="Harder C.B."/>
            <person name="Miyauchi S."/>
            <person name="Viragh M."/>
            <person name="Kuo A."/>
            <person name="Thoen E."/>
            <person name="Andreopoulos B."/>
            <person name="Lu D."/>
            <person name="Skrede I."/>
            <person name="Drula E."/>
            <person name="Henrissat B."/>
            <person name="Morin E."/>
            <person name="Kohler A."/>
            <person name="Barry K."/>
            <person name="LaButti K."/>
            <person name="Morin E."/>
            <person name="Salamov A."/>
            <person name="Lipzen A."/>
            <person name="Mereny Z."/>
            <person name="Hegedus B."/>
            <person name="Baldrian P."/>
            <person name="Stursova M."/>
            <person name="Weitz H."/>
            <person name="Taylor A."/>
            <person name="Grigoriev I.V."/>
            <person name="Nagy L.G."/>
            <person name="Martin F."/>
            <person name="Kauserud H."/>
        </authorList>
    </citation>
    <scope>NUCLEOTIDE SEQUENCE</scope>
    <source>
        <strain evidence="2">CBHHK002</strain>
    </source>
</reference>
<comment type="caution">
    <text evidence="2">The sequence shown here is derived from an EMBL/GenBank/DDBJ whole genome shotgun (WGS) entry which is preliminary data.</text>
</comment>
<dbReference type="Proteomes" id="UP001218218">
    <property type="component" value="Unassembled WGS sequence"/>
</dbReference>
<dbReference type="AlphaFoldDB" id="A0AAD7E807"/>
<dbReference type="PANTHER" id="PTHR33840:SF1">
    <property type="entry name" value="TLE1 PHOSPHOLIPASE DOMAIN-CONTAINING PROTEIN"/>
    <property type="match status" value="1"/>
</dbReference>
<protein>
    <recommendedName>
        <fullName evidence="1">T6SS Phospholipase effector Tle1-like catalytic domain-containing protein</fullName>
    </recommendedName>
</protein>